<dbReference type="PANTHER" id="PTHR43117:SF4">
    <property type="entry name" value="OSMOPROTECTANT IMPORT ATP-BINDING PROTEIN OSMV"/>
    <property type="match status" value="1"/>
</dbReference>
<evidence type="ECO:0000256" key="8">
    <source>
        <dbReference type="ARBA" id="ARBA00063934"/>
    </source>
</evidence>
<dbReference type="InterPro" id="IPR003439">
    <property type="entry name" value="ABC_transporter-like_ATP-bd"/>
</dbReference>
<dbReference type="SMART" id="SM00382">
    <property type="entry name" value="AAA"/>
    <property type="match status" value="1"/>
</dbReference>
<keyword evidence="9" id="KW-1003">Cell membrane</keyword>
<proteinExistence type="inferred from homology"/>
<keyword evidence="4 9" id="KW-0547">Nucleotide-binding</keyword>
<dbReference type="GO" id="GO:0005886">
    <property type="term" value="C:plasma membrane"/>
    <property type="evidence" value="ECO:0007669"/>
    <property type="project" value="UniProtKB-SubCell"/>
</dbReference>
<dbReference type="InterPro" id="IPR005892">
    <property type="entry name" value="Gly-betaine_transp_ATP-bd"/>
</dbReference>
<keyword evidence="3" id="KW-0677">Repeat</keyword>
<dbReference type="Proteomes" id="UP000321400">
    <property type="component" value="Unassembled WGS sequence"/>
</dbReference>
<keyword evidence="6" id="KW-0129">CBS domain</keyword>
<dbReference type="GO" id="GO:0015418">
    <property type="term" value="F:ABC-type quaternary ammonium compound transporting activity"/>
    <property type="evidence" value="ECO:0007669"/>
    <property type="project" value="UniProtKB-EC"/>
</dbReference>
<dbReference type="NCBIfam" id="TIGR01186">
    <property type="entry name" value="proV"/>
    <property type="match status" value="1"/>
</dbReference>
<keyword evidence="5 9" id="KW-0067">ATP-binding</keyword>
<dbReference type="GO" id="GO:0016887">
    <property type="term" value="F:ATP hydrolysis activity"/>
    <property type="evidence" value="ECO:0007669"/>
    <property type="project" value="UniProtKB-UniRule"/>
</dbReference>
<evidence type="ECO:0000256" key="4">
    <source>
        <dbReference type="ARBA" id="ARBA00022741"/>
    </source>
</evidence>
<dbReference type="PROSITE" id="PS50893">
    <property type="entry name" value="ABC_TRANSPORTER_2"/>
    <property type="match status" value="1"/>
</dbReference>
<dbReference type="PANTHER" id="PTHR43117">
    <property type="entry name" value="OSMOPROTECTANT IMPORT ATP-BINDING PROTEIN OSMV"/>
    <property type="match status" value="1"/>
</dbReference>
<keyword evidence="9" id="KW-0997">Cell inner membrane</keyword>
<accession>A0A511X237</accession>
<dbReference type="Gene3D" id="3.40.50.300">
    <property type="entry name" value="P-loop containing nucleotide triphosphate hydrolases"/>
    <property type="match status" value="1"/>
</dbReference>
<keyword evidence="2 9" id="KW-0813">Transport</keyword>
<evidence type="ECO:0000313" key="12">
    <source>
        <dbReference type="Proteomes" id="UP000321400"/>
    </source>
</evidence>
<comment type="subcellular location">
    <subcellularLocation>
        <location evidence="9">Cell inner membrane</location>
        <topology evidence="9">Peripheral membrane protein</topology>
    </subcellularLocation>
</comment>
<evidence type="ECO:0000256" key="9">
    <source>
        <dbReference type="RuleBase" id="RU369116"/>
    </source>
</evidence>
<dbReference type="AlphaFoldDB" id="A0A511X237"/>
<dbReference type="InterPro" id="IPR027417">
    <property type="entry name" value="P-loop_NTPase"/>
</dbReference>
<dbReference type="InterPro" id="IPR017871">
    <property type="entry name" value="ABC_transporter-like_CS"/>
</dbReference>
<dbReference type="EMBL" id="BJYE01000016">
    <property type="protein sequence ID" value="GEN56990.1"/>
    <property type="molecule type" value="Genomic_DNA"/>
</dbReference>
<dbReference type="GO" id="GO:0005524">
    <property type="term" value="F:ATP binding"/>
    <property type="evidence" value="ECO:0007669"/>
    <property type="project" value="UniProtKB-UniRule"/>
</dbReference>
<evidence type="ECO:0000313" key="11">
    <source>
        <dbReference type="EMBL" id="GEN56990.1"/>
    </source>
</evidence>
<feature type="domain" description="ABC transporter" evidence="10">
    <location>
        <begin position="2"/>
        <end position="237"/>
    </location>
</feature>
<keyword evidence="9" id="KW-0472">Membrane</keyword>
<dbReference type="GO" id="GO:0031460">
    <property type="term" value="P:glycine betaine transport"/>
    <property type="evidence" value="ECO:0007669"/>
    <property type="project" value="InterPro"/>
</dbReference>
<name>A0A511X237_9BACI</name>
<evidence type="ECO:0000256" key="2">
    <source>
        <dbReference type="ARBA" id="ARBA00022448"/>
    </source>
</evidence>
<gene>
    <name evidence="11" type="primary">opuCA_2</name>
    <name evidence="11" type="ORF">HAL01_14540</name>
</gene>
<reference evidence="11 12" key="1">
    <citation type="submission" date="2019-07" db="EMBL/GenBank/DDBJ databases">
        <title>Whole genome shotgun sequence of Halolactibacillus alkaliphilus NBRC 103919.</title>
        <authorList>
            <person name="Hosoyama A."/>
            <person name="Uohara A."/>
            <person name="Ohji S."/>
            <person name="Ichikawa N."/>
        </authorList>
    </citation>
    <scope>NUCLEOTIDE SEQUENCE [LARGE SCALE GENOMIC DNA]</scope>
    <source>
        <strain evidence="11 12">NBRC 103919</strain>
    </source>
</reference>
<evidence type="ECO:0000256" key="1">
    <source>
        <dbReference type="ARBA" id="ARBA00005417"/>
    </source>
</evidence>
<comment type="subunit">
    <text evidence="9">The complex is probably composed of two ATP-binding proteins, two transmembrane proteins and a solute-binding protein.</text>
</comment>
<evidence type="ECO:0000256" key="3">
    <source>
        <dbReference type="ARBA" id="ARBA00022737"/>
    </source>
</evidence>
<dbReference type="RefSeq" id="WP_089801933.1">
    <property type="nucleotide sequence ID" value="NZ_BJYE01000016.1"/>
</dbReference>
<evidence type="ECO:0000256" key="5">
    <source>
        <dbReference type="ARBA" id="ARBA00022840"/>
    </source>
</evidence>
<comment type="caution">
    <text evidence="11">The sequence shown here is derived from an EMBL/GenBank/DDBJ whole genome shotgun (WGS) entry which is preliminary data.</text>
</comment>
<protein>
    <recommendedName>
        <fullName evidence="9">Quaternary amine transport ATP-binding protein</fullName>
        <ecNumber evidence="9">7.6.2.9</ecNumber>
    </recommendedName>
</protein>
<dbReference type="GO" id="GO:0006865">
    <property type="term" value="P:amino acid transport"/>
    <property type="evidence" value="ECO:0007669"/>
    <property type="project" value="UniProtKB-UniRule"/>
</dbReference>
<dbReference type="SUPFAM" id="SSF52540">
    <property type="entry name" value="P-loop containing nucleoside triphosphate hydrolases"/>
    <property type="match status" value="1"/>
</dbReference>
<dbReference type="OrthoDB" id="9802264at2"/>
<evidence type="ECO:0000256" key="6">
    <source>
        <dbReference type="ARBA" id="ARBA00023122"/>
    </source>
</evidence>
<comment type="catalytic activity">
    <reaction evidence="7">
        <text>a quaternary ammonium(out) + ATP + H2O = a quaternary ammonium(in) + ADP + phosphate + H(+)</text>
        <dbReference type="Rhea" id="RHEA:11036"/>
        <dbReference type="ChEBI" id="CHEBI:15377"/>
        <dbReference type="ChEBI" id="CHEBI:15378"/>
        <dbReference type="ChEBI" id="CHEBI:30616"/>
        <dbReference type="ChEBI" id="CHEBI:35267"/>
        <dbReference type="ChEBI" id="CHEBI:43474"/>
        <dbReference type="ChEBI" id="CHEBI:456216"/>
        <dbReference type="EC" id="7.6.2.9"/>
    </reaction>
</comment>
<dbReference type="Pfam" id="PF00005">
    <property type="entry name" value="ABC_tran"/>
    <property type="match status" value="1"/>
</dbReference>
<comment type="subunit">
    <text evidence="8">The complex is composed of two ATP-binding proteins (OpuCA), two transmembrane proteins (OpuCB and OpuCD) and a solute-binding protein (OpuCC).</text>
</comment>
<evidence type="ECO:0000259" key="10">
    <source>
        <dbReference type="PROSITE" id="PS50893"/>
    </source>
</evidence>
<dbReference type="FunFam" id="3.40.50.300:FF:000425">
    <property type="entry name" value="Probable ABC transporter, ATP-binding subunit"/>
    <property type="match status" value="1"/>
</dbReference>
<dbReference type="EC" id="7.6.2.9" evidence="9"/>
<dbReference type="STRING" id="442899.SAMN05720591_11624"/>
<keyword evidence="12" id="KW-1185">Reference proteome</keyword>
<organism evidence="11 12">
    <name type="scientific">Halolactibacillus alkaliphilus</name>
    <dbReference type="NCBI Taxonomy" id="442899"/>
    <lineage>
        <taxon>Bacteria</taxon>
        <taxon>Bacillati</taxon>
        <taxon>Bacillota</taxon>
        <taxon>Bacilli</taxon>
        <taxon>Bacillales</taxon>
        <taxon>Bacillaceae</taxon>
        <taxon>Halolactibacillus</taxon>
    </lineage>
</organism>
<sequence>MIRFEHVKKTFNDGTVAIKDSSFDIKAGEFFVIIGPSGCGKTTTLKTINRLIPISDGTIFIQDKKISAYDINKLRWNIGYVLQQIALFPHLTIEENIAIVPELKKWSKAAIMHRVTELLNMVGLEAEKYRKRYPHELSGGEQQRVGVVRALAADPDIILMDEPFSALDPISREKLQTDIQDLQKKIKKTIVFVTHDIREAVKLADRICLMKEGNIVQVGTPEEIIHKPANDFVRTFTKSVQRNNTFDLKRLIIEDIKNDAPHVAISTSTFELLRRFKTTDQLIITENDKVIGTLTKDMFIDAFIDHYEKGVV</sequence>
<dbReference type="PROSITE" id="PS00211">
    <property type="entry name" value="ABC_TRANSPORTER_1"/>
    <property type="match status" value="1"/>
</dbReference>
<evidence type="ECO:0000256" key="7">
    <source>
        <dbReference type="ARBA" id="ARBA00052482"/>
    </source>
</evidence>
<dbReference type="InterPro" id="IPR003593">
    <property type="entry name" value="AAA+_ATPase"/>
</dbReference>
<comment type="similarity">
    <text evidence="1 9">Belongs to the ABC transporter superfamily.</text>
</comment>